<dbReference type="PANTHER" id="PTHR31983:SF0">
    <property type="entry name" value="GLUCAN ENDO-1,3-BETA-D-GLUCOSIDASE 2"/>
    <property type="match status" value="1"/>
</dbReference>
<dbReference type="PROSITE" id="PS52008">
    <property type="entry name" value="GH81"/>
    <property type="match status" value="1"/>
</dbReference>
<feature type="domain" description="Glycosyl hydrolase family 81 C-terminal" evidence="10">
    <location>
        <begin position="352"/>
        <end position="708"/>
    </location>
</feature>
<keyword evidence="8" id="KW-0624">Polysaccharide degradation</keyword>
<gene>
    <name evidence="11" type="ORF">N8I77_005786</name>
</gene>
<proteinExistence type="inferred from homology"/>
<evidence type="ECO:0000256" key="1">
    <source>
        <dbReference type="ARBA" id="ARBA00000382"/>
    </source>
</evidence>
<dbReference type="Proteomes" id="UP001265746">
    <property type="component" value="Unassembled WGS sequence"/>
</dbReference>
<evidence type="ECO:0000256" key="5">
    <source>
        <dbReference type="ARBA" id="ARBA00023277"/>
    </source>
</evidence>
<comment type="caution">
    <text evidence="11">The sequence shown here is derived from an EMBL/GenBank/DDBJ whole genome shotgun (WGS) entry which is preliminary data.</text>
</comment>
<evidence type="ECO:0000313" key="11">
    <source>
        <dbReference type="EMBL" id="KAK2607080.1"/>
    </source>
</evidence>
<dbReference type="Pfam" id="PF17652">
    <property type="entry name" value="Glyco_hydro81C"/>
    <property type="match status" value="1"/>
</dbReference>
<sequence length="733" mass="79884">MPTRNDHPQVPVGVDQEGPLQTNKFYANFFANEQDNRTWTHPYSVWWPKNNATQGRGLSISHTDREDFIYGPGNPVESFEDTFFRQSLSLSAKELSNGTVLTTDSLTAESVNVNLSPSRSAQPLISFPLVQGMAFVTGIYNGATVLVQTQQEFSNITDLGAVFQSSAANVYGWSLSLKDDSTWLIYITGSPGASYMAPNSTFVKPKLSLLDKRTLIGPSVFRGTVQVAKNPVGDSGLSAFNNAAGAYPETGKVSGSVSGGSGTYTLSWSKKGVPEQHLLMFALPHHVASFDEETASHITPITLASTSKGISTAVLTDTFTMVENDLPTDIGFDPWSPRLGSVGSADAAGGTISELAKNAVSSVGKLEIQGDITALTNLTSKYYAGVAFSMYVRSLYATTNIAGETSVLSESLQKLENAFARYVNNLEPNPLAYDTVWGGVCSTGSYGNNDSSIDFGNTYYNDHNFHYGYYVYTAAIIGYLDPDWLTRNNSVNKIWVNTLIRDWANPSTEDPYFPFSRSYDWYHGHSWARGVLEAENGKDQESSAEDAFSTYAIKMWGRTIGDPVMEARGNLQLAITARTLQSYYLLDSNNTVQPPEFIGVRAAGILFDRLVNHTTYFGDQVSFVQGIHMLPINPSSAYTRKAGFVREEWDQYFAGNKSGSLTGGGFVGHVYVNLAIADVEGAKESYEFMLKQPVNGSFVDGMSLAWNLAYTAGLGGSLASNSTINTRRKRTRG</sequence>
<dbReference type="InterPro" id="IPR040451">
    <property type="entry name" value="GH81_N"/>
</dbReference>
<keyword evidence="4" id="KW-0378">Hydrolase</keyword>
<dbReference type="AlphaFoldDB" id="A0AAD9SGM0"/>
<evidence type="ECO:0000256" key="3">
    <source>
        <dbReference type="ARBA" id="ARBA00012780"/>
    </source>
</evidence>
<dbReference type="EMBL" id="JAUJFL010000003">
    <property type="protein sequence ID" value="KAK2607080.1"/>
    <property type="molecule type" value="Genomic_DNA"/>
</dbReference>
<dbReference type="GO" id="GO:0000272">
    <property type="term" value="P:polysaccharide catabolic process"/>
    <property type="evidence" value="ECO:0007669"/>
    <property type="project" value="UniProtKB-KW"/>
</dbReference>
<keyword evidence="7" id="KW-0961">Cell wall biogenesis/degradation</keyword>
<organism evidence="11 12">
    <name type="scientific">Phomopsis amygdali</name>
    <name type="common">Fusicoccum amygdali</name>
    <dbReference type="NCBI Taxonomy" id="1214568"/>
    <lineage>
        <taxon>Eukaryota</taxon>
        <taxon>Fungi</taxon>
        <taxon>Dikarya</taxon>
        <taxon>Ascomycota</taxon>
        <taxon>Pezizomycotina</taxon>
        <taxon>Sordariomycetes</taxon>
        <taxon>Sordariomycetidae</taxon>
        <taxon>Diaporthales</taxon>
        <taxon>Diaporthaceae</taxon>
        <taxon>Diaporthe</taxon>
    </lineage>
</organism>
<evidence type="ECO:0000256" key="4">
    <source>
        <dbReference type="ARBA" id="ARBA00022801"/>
    </source>
</evidence>
<comment type="similarity">
    <text evidence="2">Belongs to the glycosyl hydrolase 81 family.</text>
</comment>
<evidence type="ECO:0000256" key="7">
    <source>
        <dbReference type="ARBA" id="ARBA00023316"/>
    </source>
</evidence>
<evidence type="ECO:0000256" key="8">
    <source>
        <dbReference type="ARBA" id="ARBA00023326"/>
    </source>
</evidence>
<dbReference type="GO" id="GO:0042973">
    <property type="term" value="F:glucan endo-1,3-beta-D-glucosidase activity"/>
    <property type="evidence" value="ECO:0007669"/>
    <property type="project" value="UniProtKB-EC"/>
</dbReference>
<comment type="catalytic activity">
    <reaction evidence="1">
        <text>Hydrolysis of (1-&gt;3)-beta-D-glucosidic linkages in (1-&gt;3)-beta-D-glucans.</text>
        <dbReference type="EC" id="3.2.1.39"/>
    </reaction>
</comment>
<feature type="domain" description="Glycosyl hydrolase family 81 N-terminal" evidence="9">
    <location>
        <begin position="7"/>
        <end position="337"/>
    </location>
</feature>
<dbReference type="EC" id="3.2.1.39" evidence="3"/>
<evidence type="ECO:0000256" key="6">
    <source>
        <dbReference type="ARBA" id="ARBA00023295"/>
    </source>
</evidence>
<keyword evidence="6" id="KW-0326">Glycosidase</keyword>
<dbReference type="GO" id="GO:0071555">
    <property type="term" value="P:cell wall organization"/>
    <property type="evidence" value="ECO:0007669"/>
    <property type="project" value="UniProtKB-KW"/>
</dbReference>
<dbReference type="Pfam" id="PF03639">
    <property type="entry name" value="Glyco_hydro_81"/>
    <property type="match status" value="1"/>
</dbReference>
<dbReference type="PANTHER" id="PTHR31983">
    <property type="entry name" value="ENDO-1,3(4)-BETA-GLUCANASE 1"/>
    <property type="match status" value="1"/>
</dbReference>
<dbReference type="Gene3D" id="2.70.98.30">
    <property type="entry name" value="Golgi alpha-mannosidase II, domain 4"/>
    <property type="match status" value="1"/>
</dbReference>
<evidence type="ECO:0000256" key="2">
    <source>
        <dbReference type="ARBA" id="ARBA00010730"/>
    </source>
</evidence>
<dbReference type="GO" id="GO:0009986">
    <property type="term" value="C:cell surface"/>
    <property type="evidence" value="ECO:0007669"/>
    <property type="project" value="TreeGrafter"/>
</dbReference>
<name>A0AAD9SGM0_PHOAM</name>
<evidence type="ECO:0000259" key="9">
    <source>
        <dbReference type="Pfam" id="PF03639"/>
    </source>
</evidence>
<reference evidence="11" key="1">
    <citation type="submission" date="2023-06" db="EMBL/GenBank/DDBJ databases">
        <authorList>
            <person name="Noh H."/>
        </authorList>
    </citation>
    <scope>NUCLEOTIDE SEQUENCE</scope>
    <source>
        <strain evidence="11">DUCC20226</strain>
    </source>
</reference>
<protein>
    <recommendedName>
        <fullName evidence="3">glucan endo-1,3-beta-D-glucosidase</fullName>
        <ecNumber evidence="3">3.2.1.39</ecNumber>
    </recommendedName>
</protein>
<evidence type="ECO:0000259" key="10">
    <source>
        <dbReference type="Pfam" id="PF17652"/>
    </source>
</evidence>
<evidence type="ECO:0000313" key="12">
    <source>
        <dbReference type="Proteomes" id="UP001265746"/>
    </source>
</evidence>
<keyword evidence="5" id="KW-0119">Carbohydrate metabolism</keyword>
<dbReference type="InterPro" id="IPR040720">
    <property type="entry name" value="GH81_C"/>
</dbReference>
<accession>A0AAD9SGM0</accession>
<keyword evidence="12" id="KW-1185">Reference proteome</keyword>
<dbReference type="GO" id="GO:0052861">
    <property type="term" value="F:endo-1,3(4)-beta-glucanase activity"/>
    <property type="evidence" value="ECO:0007669"/>
    <property type="project" value="InterPro"/>
</dbReference>
<dbReference type="InterPro" id="IPR005200">
    <property type="entry name" value="Endo-beta-glucanase"/>
</dbReference>